<proteinExistence type="predicted"/>
<accession>A0A9P0ZD50</accession>
<feature type="region of interest" description="Disordered" evidence="1">
    <location>
        <begin position="1"/>
        <end position="26"/>
    </location>
</feature>
<reference evidence="3" key="1">
    <citation type="submission" date="2022-07" db="EMBL/GenBank/DDBJ databases">
        <authorList>
            <person name="Macas J."/>
            <person name="Novak P."/>
            <person name="Neumann P."/>
        </authorList>
    </citation>
    <scope>NUCLEOTIDE SEQUENCE</scope>
</reference>
<dbReference type="Proteomes" id="UP001152484">
    <property type="component" value="Unassembled WGS sequence"/>
</dbReference>
<keyword evidence="2" id="KW-0812">Transmembrane</keyword>
<organism evidence="3 4">
    <name type="scientific">Cuscuta europaea</name>
    <name type="common">European dodder</name>
    <dbReference type="NCBI Taxonomy" id="41803"/>
    <lineage>
        <taxon>Eukaryota</taxon>
        <taxon>Viridiplantae</taxon>
        <taxon>Streptophyta</taxon>
        <taxon>Embryophyta</taxon>
        <taxon>Tracheophyta</taxon>
        <taxon>Spermatophyta</taxon>
        <taxon>Magnoliopsida</taxon>
        <taxon>eudicotyledons</taxon>
        <taxon>Gunneridae</taxon>
        <taxon>Pentapetalae</taxon>
        <taxon>asterids</taxon>
        <taxon>lamiids</taxon>
        <taxon>Solanales</taxon>
        <taxon>Convolvulaceae</taxon>
        <taxon>Cuscuteae</taxon>
        <taxon>Cuscuta</taxon>
        <taxon>Cuscuta subgen. Cuscuta</taxon>
    </lineage>
</organism>
<name>A0A9P0ZD50_CUSEU</name>
<keyword evidence="2" id="KW-1133">Transmembrane helix</keyword>
<gene>
    <name evidence="3" type="ORF">CEURO_LOCUS13348</name>
</gene>
<dbReference type="AlphaFoldDB" id="A0A9P0ZD50"/>
<dbReference type="EMBL" id="CAMAPE010000035">
    <property type="protein sequence ID" value="CAH9096279.1"/>
    <property type="molecule type" value="Genomic_DNA"/>
</dbReference>
<keyword evidence="4" id="KW-1185">Reference proteome</keyword>
<evidence type="ECO:0000256" key="1">
    <source>
        <dbReference type="SAM" id="MobiDB-lite"/>
    </source>
</evidence>
<dbReference type="OrthoDB" id="1326583at2759"/>
<comment type="caution">
    <text evidence="3">The sequence shown here is derived from an EMBL/GenBank/DDBJ whole genome shotgun (WGS) entry which is preliminary data.</text>
</comment>
<sequence>MITDDREDRLGYVSDSEVDEEETKSDADPCAVVRVVAGDQSLIPISCYPRWSPESQKRTEEFIANFILPQKKDSVNGFSAYSINSCCLIDAAFVQRTTQLMPFVTKHVCYALSLLICQVLFFVCAGHVAFNM</sequence>
<feature type="compositionally biased region" description="Basic and acidic residues" evidence="1">
    <location>
        <begin position="1"/>
        <end position="10"/>
    </location>
</feature>
<protein>
    <submittedName>
        <fullName evidence="3">Uncharacterized protein</fullName>
    </submittedName>
</protein>
<keyword evidence="2" id="KW-0472">Membrane</keyword>
<evidence type="ECO:0000313" key="4">
    <source>
        <dbReference type="Proteomes" id="UP001152484"/>
    </source>
</evidence>
<evidence type="ECO:0000313" key="3">
    <source>
        <dbReference type="EMBL" id="CAH9096279.1"/>
    </source>
</evidence>
<feature type="transmembrane region" description="Helical" evidence="2">
    <location>
        <begin position="108"/>
        <end position="130"/>
    </location>
</feature>
<evidence type="ECO:0000256" key="2">
    <source>
        <dbReference type="SAM" id="Phobius"/>
    </source>
</evidence>